<evidence type="ECO:0000256" key="1">
    <source>
        <dbReference type="ARBA" id="ARBA00002633"/>
    </source>
</evidence>
<comment type="function">
    <text evidence="1 6">Forms part of the ribosomal stalk, playing a central role in the interaction of the ribosome with GTP-bound translation factors.</text>
</comment>
<evidence type="ECO:0000256" key="6">
    <source>
        <dbReference type="HAMAP-Rule" id="MF_00362"/>
    </source>
</evidence>
<dbReference type="CDD" id="cd05797">
    <property type="entry name" value="Ribosomal_L10"/>
    <property type="match status" value="1"/>
</dbReference>
<dbReference type="Pfam" id="PF00466">
    <property type="entry name" value="Ribosomal_L10"/>
    <property type="match status" value="1"/>
</dbReference>
<dbReference type="Gene3D" id="3.30.70.1730">
    <property type="match status" value="1"/>
</dbReference>
<dbReference type="InterPro" id="IPR022973">
    <property type="entry name" value="Ribosomal_uL10_bac"/>
</dbReference>
<evidence type="ECO:0000256" key="3">
    <source>
        <dbReference type="ARBA" id="ARBA00022980"/>
    </source>
</evidence>
<evidence type="ECO:0000256" key="2">
    <source>
        <dbReference type="ARBA" id="ARBA00008889"/>
    </source>
</evidence>
<dbReference type="HAMAP" id="MF_00362">
    <property type="entry name" value="Ribosomal_uL10"/>
    <property type="match status" value="1"/>
</dbReference>
<protein>
    <recommendedName>
        <fullName evidence="5 6">Large ribosomal subunit protein uL10</fullName>
    </recommendedName>
</protein>
<dbReference type="NCBIfam" id="NF000955">
    <property type="entry name" value="PRK00099.1-1"/>
    <property type="match status" value="1"/>
</dbReference>
<dbReference type="Gene3D" id="6.10.250.290">
    <property type="match status" value="1"/>
</dbReference>
<dbReference type="InterPro" id="IPR043141">
    <property type="entry name" value="Ribosomal_uL10-like_sf"/>
</dbReference>
<dbReference type="InterPro" id="IPR001790">
    <property type="entry name" value="Ribosomal_uL10"/>
</dbReference>
<dbReference type="AlphaFoldDB" id="A0A7C4JRK8"/>
<keyword evidence="4 6" id="KW-0687">Ribonucleoprotein</keyword>
<dbReference type="GO" id="GO:1990904">
    <property type="term" value="C:ribonucleoprotein complex"/>
    <property type="evidence" value="ECO:0007669"/>
    <property type="project" value="UniProtKB-KW"/>
</dbReference>
<comment type="subunit">
    <text evidence="6">Part of the ribosomal stalk of the 50S ribosomal subunit. The N-terminus interacts with L11 and the large rRNA to form the base of the stalk. The C-terminus forms an elongated spine to which L12 dimers bind in a sequential fashion forming a multimeric L10(L12)X complex.</text>
</comment>
<name>A0A7C4JRK8_9BACT</name>
<comment type="caution">
    <text evidence="7">The sequence shown here is derived from an EMBL/GenBank/DDBJ whole genome shotgun (WGS) entry which is preliminary data.</text>
</comment>
<sequence length="171" mass="19238">MRKQEIVKNLKEKFLNSEGVFVTSFRRFTVAESNEIRKLIREKGGEFRVVKNTLIRLASQETPAQPINDYIEGPTALVIAYKDPVEIAKVLNKFIKEHPSLQLKGFVIQGKGFEASAIEELVKLPPKEVLLAQFLGTLQAPIANFIGVLSAIIRNFLYVLKAIEEKKAKGE</sequence>
<dbReference type="GO" id="GO:0005840">
    <property type="term" value="C:ribosome"/>
    <property type="evidence" value="ECO:0007669"/>
    <property type="project" value="UniProtKB-KW"/>
</dbReference>
<dbReference type="InterPro" id="IPR047865">
    <property type="entry name" value="Ribosomal_uL10_bac_type"/>
</dbReference>
<accession>A0A7C4JRK8</accession>
<keyword evidence="3 6" id="KW-0689">Ribosomal protein</keyword>
<dbReference type="SUPFAM" id="SSF160369">
    <property type="entry name" value="Ribosomal protein L10-like"/>
    <property type="match status" value="1"/>
</dbReference>
<evidence type="ECO:0000256" key="4">
    <source>
        <dbReference type="ARBA" id="ARBA00023274"/>
    </source>
</evidence>
<dbReference type="GO" id="GO:0070180">
    <property type="term" value="F:large ribosomal subunit rRNA binding"/>
    <property type="evidence" value="ECO:0007669"/>
    <property type="project" value="UniProtKB-UniRule"/>
</dbReference>
<proteinExistence type="inferred from homology"/>
<dbReference type="PANTHER" id="PTHR11560">
    <property type="entry name" value="39S RIBOSOMAL PROTEIN L10, MITOCHONDRIAL"/>
    <property type="match status" value="1"/>
</dbReference>
<dbReference type="GO" id="GO:0006412">
    <property type="term" value="P:translation"/>
    <property type="evidence" value="ECO:0007669"/>
    <property type="project" value="UniProtKB-UniRule"/>
</dbReference>
<keyword evidence="6" id="KW-0699">rRNA-binding</keyword>
<comment type="similarity">
    <text evidence="2 6">Belongs to the universal ribosomal protein uL10 family.</text>
</comment>
<reference evidence="7" key="1">
    <citation type="journal article" date="2020" name="mSystems">
        <title>Genome- and Community-Level Interaction Insights into Carbon Utilization and Element Cycling Functions of Hydrothermarchaeota in Hydrothermal Sediment.</title>
        <authorList>
            <person name="Zhou Z."/>
            <person name="Liu Y."/>
            <person name="Xu W."/>
            <person name="Pan J."/>
            <person name="Luo Z.H."/>
            <person name="Li M."/>
        </authorList>
    </citation>
    <scope>NUCLEOTIDE SEQUENCE [LARGE SCALE GENOMIC DNA]</scope>
    <source>
        <strain evidence="7">SpSt-6</strain>
    </source>
</reference>
<keyword evidence="6" id="KW-0694">RNA-binding</keyword>
<evidence type="ECO:0000256" key="5">
    <source>
        <dbReference type="ARBA" id="ARBA00035202"/>
    </source>
</evidence>
<organism evidence="7">
    <name type="scientific">Thermodesulfobacterium geofontis</name>
    <dbReference type="NCBI Taxonomy" id="1295609"/>
    <lineage>
        <taxon>Bacteria</taxon>
        <taxon>Pseudomonadati</taxon>
        <taxon>Thermodesulfobacteriota</taxon>
        <taxon>Thermodesulfobacteria</taxon>
        <taxon>Thermodesulfobacteriales</taxon>
        <taxon>Thermodesulfobacteriaceae</taxon>
        <taxon>Thermodesulfobacterium</taxon>
    </lineage>
</organism>
<gene>
    <name evidence="6" type="primary">rplJ</name>
    <name evidence="7" type="ORF">ENT66_07650</name>
</gene>
<evidence type="ECO:0000313" key="7">
    <source>
        <dbReference type="EMBL" id="HGQ86152.1"/>
    </source>
</evidence>
<dbReference type="EMBL" id="DSZN01000110">
    <property type="protein sequence ID" value="HGQ86152.1"/>
    <property type="molecule type" value="Genomic_DNA"/>
</dbReference>